<feature type="compositionally biased region" description="Polar residues" evidence="1">
    <location>
        <begin position="83"/>
        <end position="100"/>
    </location>
</feature>
<gene>
    <name evidence="3" type="ORF">R3I93_000766</name>
</gene>
<dbReference type="EMBL" id="JAYKXH010000001">
    <property type="protein sequence ID" value="KAK7176634.1"/>
    <property type="molecule type" value="Genomic_DNA"/>
</dbReference>
<organism evidence="3 4">
    <name type="scientific">Phoxinus phoxinus</name>
    <name type="common">Eurasian minnow</name>
    <dbReference type="NCBI Taxonomy" id="58324"/>
    <lineage>
        <taxon>Eukaryota</taxon>
        <taxon>Metazoa</taxon>
        <taxon>Chordata</taxon>
        <taxon>Craniata</taxon>
        <taxon>Vertebrata</taxon>
        <taxon>Euteleostomi</taxon>
        <taxon>Actinopterygii</taxon>
        <taxon>Neopterygii</taxon>
        <taxon>Teleostei</taxon>
        <taxon>Ostariophysi</taxon>
        <taxon>Cypriniformes</taxon>
        <taxon>Leuciscidae</taxon>
        <taxon>Phoxininae</taxon>
        <taxon>Phoxinus</taxon>
    </lineage>
</organism>
<sequence length="146" mass="16860">MHLCSSCHQTEVKWYLGEDCSLQVLKVGLYAGLGTVAAIVVITIAFLTAYLVITKRTVKRNKDIKQELVKEWLNDDFEWPPQKKTSAGTYDNPEYSQRQDSLGRTDFSADRFYTQNVSPDPVPLRYLQRNQPLKMDRPQIRSSFEI</sequence>
<name>A0AAN9DLW4_9TELE</name>
<dbReference type="AlphaFoldDB" id="A0AAN9DLW4"/>
<evidence type="ECO:0000313" key="3">
    <source>
        <dbReference type="EMBL" id="KAK7176634.1"/>
    </source>
</evidence>
<feature type="transmembrane region" description="Helical" evidence="2">
    <location>
        <begin position="29"/>
        <end position="53"/>
    </location>
</feature>
<keyword evidence="2" id="KW-1133">Transmembrane helix</keyword>
<keyword evidence="2" id="KW-0812">Transmembrane</keyword>
<keyword evidence="2" id="KW-0472">Membrane</keyword>
<reference evidence="3 4" key="1">
    <citation type="submission" date="2024-02" db="EMBL/GenBank/DDBJ databases">
        <title>Chromosome-level genome assembly of the Eurasian Minnow (Phoxinus phoxinus).</title>
        <authorList>
            <person name="Oriowo T.O."/>
            <person name="Martin S."/>
            <person name="Stange M."/>
            <person name="Chrysostomakis Y."/>
            <person name="Brown T."/>
            <person name="Winkler S."/>
            <person name="Kukowka S."/>
            <person name="Myers E.W."/>
            <person name="Bohne A."/>
        </authorList>
    </citation>
    <scope>NUCLEOTIDE SEQUENCE [LARGE SCALE GENOMIC DNA]</scope>
    <source>
        <strain evidence="3">ZFMK-TIS-60720</strain>
        <tissue evidence="3">Whole Organism</tissue>
    </source>
</reference>
<evidence type="ECO:0000256" key="2">
    <source>
        <dbReference type="SAM" id="Phobius"/>
    </source>
</evidence>
<evidence type="ECO:0000256" key="1">
    <source>
        <dbReference type="SAM" id="MobiDB-lite"/>
    </source>
</evidence>
<protein>
    <submittedName>
        <fullName evidence="3">Uncharacterized protein</fullName>
    </submittedName>
</protein>
<accession>A0AAN9DLW4</accession>
<evidence type="ECO:0000313" key="4">
    <source>
        <dbReference type="Proteomes" id="UP001364617"/>
    </source>
</evidence>
<comment type="caution">
    <text evidence="3">The sequence shown here is derived from an EMBL/GenBank/DDBJ whole genome shotgun (WGS) entry which is preliminary data.</text>
</comment>
<dbReference type="Proteomes" id="UP001364617">
    <property type="component" value="Unassembled WGS sequence"/>
</dbReference>
<keyword evidence="4" id="KW-1185">Reference proteome</keyword>
<proteinExistence type="predicted"/>
<feature type="region of interest" description="Disordered" evidence="1">
    <location>
        <begin position="82"/>
        <end position="103"/>
    </location>
</feature>